<evidence type="ECO:0000256" key="6">
    <source>
        <dbReference type="ARBA" id="ARBA00022989"/>
    </source>
</evidence>
<feature type="domain" description="RING-type" evidence="10">
    <location>
        <begin position="281"/>
        <end position="331"/>
    </location>
</feature>
<dbReference type="PROSITE" id="PS50089">
    <property type="entry name" value="ZF_RING_2"/>
    <property type="match status" value="1"/>
</dbReference>
<evidence type="ECO:0000256" key="8">
    <source>
        <dbReference type="PROSITE-ProRule" id="PRU00175"/>
    </source>
</evidence>
<evidence type="ECO:0000256" key="5">
    <source>
        <dbReference type="ARBA" id="ARBA00022833"/>
    </source>
</evidence>
<feature type="transmembrane region" description="Helical" evidence="9">
    <location>
        <begin position="134"/>
        <end position="150"/>
    </location>
</feature>
<keyword evidence="2 9" id="KW-0812">Transmembrane</keyword>
<evidence type="ECO:0000256" key="9">
    <source>
        <dbReference type="SAM" id="Phobius"/>
    </source>
</evidence>
<keyword evidence="6 9" id="KW-1133">Transmembrane helix</keyword>
<keyword evidence="4 8" id="KW-0863">Zinc-finger</keyword>
<keyword evidence="5" id="KW-0862">Zinc</keyword>
<sequence>FTLSCVVLEVYTNTHAYTNNNTCDYFYPLGFPYPRLGAAVCGEAAVKAVLALLAVCRLAATGGKDKTQTMAGVHPQDDLLKMTHRENWKVQHERLHVKHRGHEAMHAEMVMILIATLVVAQIVLVQWKQRHHRSYNLVTLVQMWVVPLYFTIKLYWWRFLSMWSMFSVVTSYVIFRATRKPLSCRTPRMVYKWFLLIYKLSYAVGVLGYLAIMFTMFGFNVFFRIKAEDSMDVGVIMLFYGLYYGVMGRDFAEICSDYMASTIGYYNKGGMPSRSLTDDICAVCGQRILVDVEEEGFIEDTYQLSCGHIFHEFCIRGWCIVGKKQTCPYCNEKVDMKKLMNNPWEKTHVLYGQLLDWLRYLVAWQPIIIGIVHGINFSLGLE</sequence>
<evidence type="ECO:0000256" key="2">
    <source>
        <dbReference type="ARBA" id="ARBA00022692"/>
    </source>
</evidence>
<organism evidence="11 12">
    <name type="scientific">Perca flavescens</name>
    <name type="common">American yellow perch</name>
    <name type="synonym">Morone flavescens</name>
    <dbReference type="NCBI Taxonomy" id="8167"/>
    <lineage>
        <taxon>Eukaryota</taxon>
        <taxon>Metazoa</taxon>
        <taxon>Chordata</taxon>
        <taxon>Craniata</taxon>
        <taxon>Vertebrata</taxon>
        <taxon>Euteleostomi</taxon>
        <taxon>Actinopterygii</taxon>
        <taxon>Neopterygii</taxon>
        <taxon>Teleostei</taxon>
        <taxon>Neoteleostei</taxon>
        <taxon>Acanthomorphata</taxon>
        <taxon>Eupercaria</taxon>
        <taxon>Perciformes</taxon>
        <taxon>Percoidei</taxon>
        <taxon>Percidae</taxon>
        <taxon>Percinae</taxon>
        <taxon>Perca</taxon>
    </lineage>
</organism>
<dbReference type="InterPro" id="IPR013083">
    <property type="entry name" value="Znf_RING/FYVE/PHD"/>
</dbReference>
<keyword evidence="3" id="KW-0479">Metal-binding</keyword>
<feature type="transmembrane region" description="Helical" evidence="9">
    <location>
        <begin position="196"/>
        <end position="223"/>
    </location>
</feature>
<reference evidence="11 12" key="1">
    <citation type="submission" date="2019-01" db="EMBL/GenBank/DDBJ databases">
        <title>A chromosome-scale genome assembly of the yellow perch, Perca flavescens.</title>
        <authorList>
            <person name="Feron R."/>
            <person name="Morvezen R."/>
            <person name="Bestin A."/>
            <person name="Haffray P."/>
            <person name="Klopp C."/>
            <person name="Zahm M."/>
            <person name="Cabau C."/>
            <person name="Roques C."/>
            <person name="Donnadieu C."/>
            <person name="Bouchez O."/>
            <person name="Christie M."/>
            <person name="Larson W."/>
            <person name="Guiguen Y."/>
        </authorList>
    </citation>
    <scope>NUCLEOTIDE SEQUENCE [LARGE SCALE GENOMIC DNA]</scope>
    <source>
        <strain evidence="11">YP-PL-M2</strain>
        <tissue evidence="11">Blood</tissue>
    </source>
</reference>
<dbReference type="AlphaFoldDB" id="A0A484CCG0"/>
<dbReference type="GO" id="GO:0000139">
    <property type="term" value="C:Golgi membrane"/>
    <property type="evidence" value="ECO:0007669"/>
    <property type="project" value="TreeGrafter"/>
</dbReference>
<accession>A0A484CCG0</accession>
<evidence type="ECO:0000256" key="3">
    <source>
        <dbReference type="ARBA" id="ARBA00022723"/>
    </source>
</evidence>
<evidence type="ECO:0000313" key="12">
    <source>
        <dbReference type="Proteomes" id="UP000295070"/>
    </source>
</evidence>
<evidence type="ECO:0000259" key="10">
    <source>
        <dbReference type="PROSITE" id="PS50089"/>
    </source>
</evidence>
<dbReference type="Proteomes" id="UP000295070">
    <property type="component" value="Chromosome 19"/>
</dbReference>
<gene>
    <name evidence="11" type="ORF">EPR50_G00193730</name>
</gene>
<evidence type="ECO:0000313" key="11">
    <source>
        <dbReference type="EMBL" id="TDG99384.1"/>
    </source>
</evidence>
<evidence type="ECO:0000256" key="1">
    <source>
        <dbReference type="ARBA" id="ARBA00004141"/>
    </source>
</evidence>
<comment type="caution">
    <text evidence="11">The sequence shown here is derived from an EMBL/GenBank/DDBJ whole genome shotgun (WGS) entry which is preliminary data.</text>
</comment>
<name>A0A484CCG0_PERFV</name>
<dbReference type="CDD" id="cd16475">
    <property type="entry name" value="RING-H2_RNF121-like"/>
    <property type="match status" value="1"/>
</dbReference>
<evidence type="ECO:0000256" key="7">
    <source>
        <dbReference type="ARBA" id="ARBA00023136"/>
    </source>
</evidence>
<keyword evidence="12" id="KW-1185">Reference proteome</keyword>
<dbReference type="InterPro" id="IPR040176">
    <property type="entry name" value="RNF121/RNF175"/>
</dbReference>
<evidence type="ECO:0000256" key="4">
    <source>
        <dbReference type="ARBA" id="ARBA00022771"/>
    </source>
</evidence>
<dbReference type="PANTHER" id="PTHR13407:SF2">
    <property type="entry name" value="RING FINGER PROTEIN 175"/>
    <property type="match status" value="1"/>
</dbReference>
<feature type="transmembrane region" description="Helical" evidence="9">
    <location>
        <begin position="109"/>
        <end position="127"/>
    </location>
</feature>
<dbReference type="GO" id="GO:0008270">
    <property type="term" value="F:zinc ion binding"/>
    <property type="evidence" value="ECO:0007669"/>
    <property type="project" value="UniProtKB-KW"/>
</dbReference>
<dbReference type="SUPFAM" id="SSF57850">
    <property type="entry name" value="RING/U-box"/>
    <property type="match status" value="1"/>
</dbReference>
<dbReference type="SMART" id="SM00184">
    <property type="entry name" value="RING"/>
    <property type="match status" value="1"/>
</dbReference>
<dbReference type="PANTHER" id="PTHR13407">
    <property type="entry name" value="RNF121 PROTEIN"/>
    <property type="match status" value="1"/>
</dbReference>
<dbReference type="GO" id="GO:0005789">
    <property type="term" value="C:endoplasmic reticulum membrane"/>
    <property type="evidence" value="ECO:0007669"/>
    <property type="project" value="TreeGrafter"/>
</dbReference>
<dbReference type="InterPro" id="IPR001841">
    <property type="entry name" value="Znf_RING"/>
</dbReference>
<keyword evidence="7 9" id="KW-0472">Membrane</keyword>
<feature type="transmembrane region" description="Helical" evidence="9">
    <location>
        <begin position="156"/>
        <end position="175"/>
    </location>
</feature>
<protein>
    <recommendedName>
        <fullName evidence="10">RING-type domain-containing protein</fullName>
    </recommendedName>
</protein>
<proteinExistence type="predicted"/>
<dbReference type="FunFam" id="3.30.40.10:FF:000074">
    <property type="entry name" value="Ring finger protein 121"/>
    <property type="match status" value="1"/>
</dbReference>
<dbReference type="Pfam" id="PF13639">
    <property type="entry name" value="zf-RING_2"/>
    <property type="match status" value="1"/>
</dbReference>
<comment type="subcellular location">
    <subcellularLocation>
        <location evidence="1">Membrane</location>
        <topology evidence="1">Multi-pass membrane protein</topology>
    </subcellularLocation>
</comment>
<dbReference type="GO" id="GO:0036503">
    <property type="term" value="P:ERAD pathway"/>
    <property type="evidence" value="ECO:0007669"/>
    <property type="project" value="TreeGrafter"/>
</dbReference>
<dbReference type="Gene3D" id="3.30.40.10">
    <property type="entry name" value="Zinc/RING finger domain, C3HC4 (zinc finger)"/>
    <property type="match status" value="1"/>
</dbReference>
<dbReference type="EMBL" id="SCKG01000019">
    <property type="protein sequence ID" value="TDG99384.1"/>
    <property type="molecule type" value="Genomic_DNA"/>
</dbReference>
<dbReference type="STRING" id="8167.A0A484CCG0"/>
<dbReference type="GO" id="GO:0061630">
    <property type="term" value="F:ubiquitin protein ligase activity"/>
    <property type="evidence" value="ECO:0007669"/>
    <property type="project" value="TreeGrafter"/>
</dbReference>
<feature type="non-terminal residue" evidence="11">
    <location>
        <position position="1"/>
    </location>
</feature>